<gene>
    <name evidence="2" type="ORF">PRZ48_012489</name>
</gene>
<dbReference type="Proteomes" id="UP001305779">
    <property type="component" value="Unassembled WGS sequence"/>
</dbReference>
<protein>
    <recommendedName>
        <fullName evidence="1">Heterokaryon incompatibility domain-containing protein</fullName>
    </recommendedName>
</protein>
<dbReference type="Pfam" id="PF06985">
    <property type="entry name" value="HET"/>
    <property type="match status" value="1"/>
</dbReference>
<dbReference type="EMBL" id="JAXOVC010000010">
    <property type="protein sequence ID" value="KAK4496509.1"/>
    <property type="molecule type" value="Genomic_DNA"/>
</dbReference>
<comment type="caution">
    <text evidence="2">The sequence shown here is derived from an EMBL/GenBank/DDBJ whole genome shotgun (WGS) entry which is preliminary data.</text>
</comment>
<dbReference type="Pfam" id="PF26639">
    <property type="entry name" value="Het-6_barrel"/>
    <property type="match status" value="1"/>
</dbReference>
<accession>A0ABR0E508</accession>
<dbReference type="PANTHER" id="PTHR24148">
    <property type="entry name" value="ANKYRIN REPEAT DOMAIN-CONTAINING PROTEIN 39 HOMOLOG-RELATED"/>
    <property type="match status" value="1"/>
</dbReference>
<reference evidence="2 3" key="1">
    <citation type="journal article" date="2023" name="G3 (Bethesda)">
        <title>A chromosome-level genome assembly of Zasmidium syzygii isolated from banana leaves.</title>
        <authorList>
            <person name="van Westerhoven A.C."/>
            <person name="Mehrabi R."/>
            <person name="Talebi R."/>
            <person name="Steentjes M.B.F."/>
            <person name="Corcolon B."/>
            <person name="Chong P.A."/>
            <person name="Kema G.H.J."/>
            <person name="Seidl M.F."/>
        </authorList>
    </citation>
    <scope>NUCLEOTIDE SEQUENCE [LARGE SCALE GENOMIC DNA]</scope>
    <source>
        <strain evidence="2 3">P124</strain>
    </source>
</reference>
<evidence type="ECO:0000313" key="2">
    <source>
        <dbReference type="EMBL" id="KAK4496509.1"/>
    </source>
</evidence>
<evidence type="ECO:0000313" key="3">
    <source>
        <dbReference type="Proteomes" id="UP001305779"/>
    </source>
</evidence>
<organism evidence="2 3">
    <name type="scientific">Zasmidium cellare</name>
    <name type="common">Wine cellar mold</name>
    <name type="synonym">Racodium cellare</name>
    <dbReference type="NCBI Taxonomy" id="395010"/>
    <lineage>
        <taxon>Eukaryota</taxon>
        <taxon>Fungi</taxon>
        <taxon>Dikarya</taxon>
        <taxon>Ascomycota</taxon>
        <taxon>Pezizomycotina</taxon>
        <taxon>Dothideomycetes</taxon>
        <taxon>Dothideomycetidae</taxon>
        <taxon>Mycosphaerellales</taxon>
        <taxon>Mycosphaerellaceae</taxon>
        <taxon>Zasmidium</taxon>
    </lineage>
</organism>
<dbReference type="PANTHER" id="PTHR24148:SF82">
    <property type="entry name" value="HETEROKARYON INCOMPATIBILITY DOMAIN-CONTAINING PROTEIN"/>
    <property type="match status" value="1"/>
</dbReference>
<proteinExistence type="predicted"/>
<sequence length="580" mass="64816">MAATYQPLDPAKREIRLLIVDTSRLDEQDGVVCHLETVSLLEDPCPSYEAISWCWGDQSRRGQIIVNDQIVDVSANAAEVLRRVAFDKNHPRVWIDAVCINQADIVERGQQVSMMREVYSKAERVLAWLGEDEGTTEAAMKSIERLLEQCRLETGGVEDLRDVFFDGVYRKYSDLPLPEDTDWAAISTFYNAPWFFRVWIIQEVLLARSALCFRGPHVLPWPSISLAAQWLNHRNYHRFIGASNPGIGIDKASRLWRFTHVKPHLTNLLTMNVYLQATEPLDKVFGILGLVGSLGIEGVGIVPDYEAGVGEVFARATRAAVEANGLALLDCAQQLVPYEGQEDKTDAVDVPSWVPRYDWRDYRPGGSPAIPELPLRFGACGGRPLELQPSSDPKTLRLKGHLLDRITTTSALLSSSLILNADVLSKEILSLLSLTRSLGLDDWDLAYTLTSNLTHAQNPADQSPEYLYQYRQFILECRAKPHNPDSSSLTYFTTTAWSFANTLYTHGRNRRFFSTSSGIIGTGYPGVQVGDVVVMLFGGMSPFVLRERGDGKWRVVGTAFVGVVMEGEGVRGEGEWFELR</sequence>
<evidence type="ECO:0000259" key="1">
    <source>
        <dbReference type="Pfam" id="PF06985"/>
    </source>
</evidence>
<feature type="domain" description="Heterokaryon incompatibility" evidence="1">
    <location>
        <begin position="48"/>
        <end position="203"/>
    </location>
</feature>
<keyword evidence="3" id="KW-1185">Reference proteome</keyword>
<name>A0ABR0E508_ZASCE</name>
<dbReference type="InterPro" id="IPR052895">
    <property type="entry name" value="HetReg/Transcr_Mod"/>
</dbReference>
<dbReference type="InterPro" id="IPR010730">
    <property type="entry name" value="HET"/>
</dbReference>